<name>A0A4C1WT29_EUMVA</name>
<evidence type="ECO:0000313" key="2">
    <source>
        <dbReference type="Proteomes" id="UP000299102"/>
    </source>
</evidence>
<sequence>MEPEAWPAWTNKYTLLAALASAPVSIPSPPHYLIIGYIVGKRAYEPPQHLVANAHQHSHPWTRCRTSWIGIEYPMNLGMGR</sequence>
<organism evidence="1 2">
    <name type="scientific">Eumeta variegata</name>
    <name type="common">Bagworm moth</name>
    <name type="synonym">Eumeta japonica</name>
    <dbReference type="NCBI Taxonomy" id="151549"/>
    <lineage>
        <taxon>Eukaryota</taxon>
        <taxon>Metazoa</taxon>
        <taxon>Ecdysozoa</taxon>
        <taxon>Arthropoda</taxon>
        <taxon>Hexapoda</taxon>
        <taxon>Insecta</taxon>
        <taxon>Pterygota</taxon>
        <taxon>Neoptera</taxon>
        <taxon>Endopterygota</taxon>
        <taxon>Lepidoptera</taxon>
        <taxon>Glossata</taxon>
        <taxon>Ditrysia</taxon>
        <taxon>Tineoidea</taxon>
        <taxon>Psychidae</taxon>
        <taxon>Oiketicinae</taxon>
        <taxon>Eumeta</taxon>
    </lineage>
</organism>
<evidence type="ECO:0000313" key="1">
    <source>
        <dbReference type="EMBL" id="GBP53264.1"/>
    </source>
</evidence>
<accession>A0A4C1WT29</accession>
<reference evidence="1 2" key="1">
    <citation type="journal article" date="2019" name="Commun. Biol.">
        <title>The bagworm genome reveals a unique fibroin gene that provides high tensile strength.</title>
        <authorList>
            <person name="Kono N."/>
            <person name="Nakamura H."/>
            <person name="Ohtoshi R."/>
            <person name="Tomita M."/>
            <person name="Numata K."/>
            <person name="Arakawa K."/>
        </authorList>
    </citation>
    <scope>NUCLEOTIDE SEQUENCE [LARGE SCALE GENOMIC DNA]</scope>
</reference>
<proteinExistence type="predicted"/>
<gene>
    <name evidence="1" type="ORF">EVAR_88148_1</name>
</gene>
<dbReference type="EMBL" id="BGZK01000619">
    <property type="protein sequence ID" value="GBP53264.1"/>
    <property type="molecule type" value="Genomic_DNA"/>
</dbReference>
<dbReference type="Proteomes" id="UP000299102">
    <property type="component" value="Unassembled WGS sequence"/>
</dbReference>
<dbReference type="AlphaFoldDB" id="A0A4C1WT29"/>
<comment type="caution">
    <text evidence="1">The sequence shown here is derived from an EMBL/GenBank/DDBJ whole genome shotgun (WGS) entry which is preliminary data.</text>
</comment>
<protein>
    <submittedName>
        <fullName evidence="1">Uncharacterized protein</fullName>
    </submittedName>
</protein>
<keyword evidence="2" id="KW-1185">Reference proteome</keyword>